<evidence type="ECO:0000256" key="7">
    <source>
        <dbReference type="RuleBase" id="RU363032"/>
    </source>
</evidence>
<sequence length="305" mass="32355">MTHQDMTDTSATMTPPEDASPRRSSDSWRRASRHTGLLIGAGLVLGILLMALLAPVLAPHDPYLQDLDNRLVSPIWSGEGTWVHPLGTDALGRDYLSRLLYGARISLLIGFGATAIAGVIGTTMGVLAGYFGGKVDFVVTFIVNVRLALPAMLVALVVVALVGGSLNVVIWTLGLLVWDRFAVVMRAATQQIRTLDYLSAARAAGASVGRILLTEVMPNVLGALIVVATLEIAQAILFEAALSFLGLGVQPPTPSWGLMISEGKSHMFFRPWVIALPGAALFILVLAINLLGDGIRDVTAPEGRT</sequence>
<dbReference type="SUPFAM" id="SSF161098">
    <property type="entry name" value="MetI-like"/>
    <property type="match status" value="1"/>
</dbReference>
<dbReference type="AlphaFoldDB" id="A0A418SCM4"/>
<keyword evidence="5 7" id="KW-1133">Transmembrane helix</keyword>
<evidence type="ECO:0000256" key="3">
    <source>
        <dbReference type="ARBA" id="ARBA00022475"/>
    </source>
</evidence>
<evidence type="ECO:0000256" key="8">
    <source>
        <dbReference type="SAM" id="MobiDB-lite"/>
    </source>
</evidence>
<keyword evidence="2 7" id="KW-0813">Transport</keyword>
<evidence type="ECO:0000313" key="10">
    <source>
        <dbReference type="Proteomes" id="UP000283786"/>
    </source>
</evidence>
<dbReference type="PROSITE" id="PS50928">
    <property type="entry name" value="ABC_TM1"/>
    <property type="match status" value="1"/>
</dbReference>
<keyword evidence="10" id="KW-1185">Reference proteome</keyword>
<dbReference type="EMBL" id="CP060437">
    <property type="protein sequence ID" value="QPM92267.1"/>
    <property type="molecule type" value="Genomic_DNA"/>
</dbReference>
<keyword evidence="9" id="KW-0614">Plasmid</keyword>
<dbReference type="Pfam" id="PF12911">
    <property type="entry name" value="OppC_N"/>
    <property type="match status" value="1"/>
</dbReference>
<accession>A0A418SCM4</accession>
<comment type="subcellular location">
    <subcellularLocation>
        <location evidence="1 7">Cell membrane</location>
        <topology evidence="1 7">Multi-pass membrane protein</topology>
    </subcellularLocation>
</comment>
<organism evidence="9 10">
    <name type="scientific">Pseudooceanicola algae</name>
    <dbReference type="NCBI Taxonomy" id="1537215"/>
    <lineage>
        <taxon>Bacteria</taxon>
        <taxon>Pseudomonadati</taxon>
        <taxon>Pseudomonadota</taxon>
        <taxon>Alphaproteobacteria</taxon>
        <taxon>Rhodobacterales</taxon>
        <taxon>Paracoccaceae</taxon>
        <taxon>Pseudooceanicola</taxon>
    </lineage>
</organism>
<dbReference type="InterPro" id="IPR000515">
    <property type="entry name" value="MetI-like"/>
</dbReference>
<feature type="transmembrane region" description="Helical" evidence="7">
    <location>
        <begin position="37"/>
        <end position="58"/>
    </location>
</feature>
<geneLocation type="plasmid" evidence="9 10">
    <name>p202</name>
</geneLocation>
<evidence type="ECO:0000256" key="5">
    <source>
        <dbReference type="ARBA" id="ARBA00022989"/>
    </source>
</evidence>
<protein>
    <submittedName>
        <fullName evidence="9">Glutathione transport system permease protein GsiD</fullName>
    </submittedName>
</protein>
<dbReference type="InterPro" id="IPR025966">
    <property type="entry name" value="OppC_N"/>
</dbReference>
<evidence type="ECO:0000256" key="4">
    <source>
        <dbReference type="ARBA" id="ARBA00022692"/>
    </source>
</evidence>
<dbReference type="InterPro" id="IPR035906">
    <property type="entry name" value="MetI-like_sf"/>
</dbReference>
<reference evidence="9 10" key="1">
    <citation type="submission" date="2020-08" db="EMBL/GenBank/DDBJ databases">
        <title>Genome sequence of Rhodobacteraceae bacterium Lw-13e.</title>
        <authorList>
            <person name="Poehlein A."/>
            <person name="Wolter L."/>
            <person name="Daniel R."/>
            <person name="Brinkhoff T."/>
        </authorList>
    </citation>
    <scope>NUCLEOTIDE SEQUENCE [LARGE SCALE GENOMIC DNA]</scope>
    <source>
        <strain evidence="9 10">Lw-13e</strain>
        <plasmid evidence="9 10">p202</plasmid>
    </source>
</reference>
<dbReference type="GO" id="GO:0005886">
    <property type="term" value="C:plasma membrane"/>
    <property type="evidence" value="ECO:0007669"/>
    <property type="project" value="UniProtKB-SubCell"/>
</dbReference>
<feature type="region of interest" description="Disordered" evidence="8">
    <location>
        <begin position="1"/>
        <end position="28"/>
    </location>
</feature>
<comment type="similarity">
    <text evidence="7">Belongs to the binding-protein-dependent transport system permease family.</text>
</comment>
<feature type="transmembrane region" description="Helical" evidence="7">
    <location>
        <begin position="105"/>
        <end position="130"/>
    </location>
</feature>
<feature type="compositionally biased region" description="Basic and acidic residues" evidence="8">
    <location>
        <begin position="19"/>
        <end position="28"/>
    </location>
</feature>
<dbReference type="InterPro" id="IPR050366">
    <property type="entry name" value="BP-dependent_transpt_permease"/>
</dbReference>
<feature type="transmembrane region" description="Helical" evidence="7">
    <location>
        <begin position="220"/>
        <end position="249"/>
    </location>
</feature>
<keyword evidence="6 7" id="KW-0472">Membrane</keyword>
<dbReference type="GO" id="GO:0055085">
    <property type="term" value="P:transmembrane transport"/>
    <property type="evidence" value="ECO:0007669"/>
    <property type="project" value="InterPro"/>
</dbReference>
<proteinExistence type="inferred from homology"/>
<feature type="transmembrane region" description="Helical" evidence="7">
    <location>
        <begin position="269"/>
        <end position="291"/>
    </location>
</feature>
<dbReference type="KEGG" id="palw:PSAL_035310"/>
<keyword evidence="3" id="KW-1003">Cell membrane</keyword>
<gene>
    <name evidence="9" type="primary">gsiD_6</name>
    <name evidence="9" type="ORF">PSAL_035310</name>
</gene>
<dbReference type="PANTHER" id="PTHR43386:SF25">
    <property type="entry name" value="PEPTIDE ABC TRANSPORTER PERMEASE PROTEIN"/>
    <property type="match status" value="1"/>
</dbReference>
<name>A0A418SCM4_9RHOB</name>
<keyword evidence="4 7" id="KW-0812">Transmembrane</keyword>
<dbReference type="PANTHER" id="PTHR43386">
    <property type="entry name" value="OLIGOPEPTIDE TRANSPORT SYSTEM PERMEASE PROTEIN APPC"/>
    <property type="match status" value="1"/>
</dbReference>
<evidence type="ECO:0000256" key="1">
    <source>
        <dbReference type="ARBA" id="ARBA00004651"/>
    </source>
</evidence>
<dbReference type="CDD" id="cd06261">
    <property type="entry name" value="TM_PBP2"/>
    <property type="match status" value="1"/>
</dbReference>
<dbReference type="Pfam" id="PF00528">
    <property type="entry name" value="BPD_transp_1"/>
    <property type="match status" value="1"/>
</dbReference>
<dbReference type="Gene3D" id="1.10.3720.10">
    <property type="entry name" value="MetI-like"/>
    <property type="match status" value="1"/>
</dbReference>
<evidence type="ECO:0000256" key="2">
    <source>
        <dbReference type="ARBA" id="ARBA00022448"/>
    </source>
</evidence>
<dbReference type="Proteomes" id="UP000283786">
    <property type="component" value="Plasmid p202"/>
</dbReference>
<feature type="compositionally biased region" description="Polar residues" evidence="8">
    <location>
        <begin position="1"/>
        <end position="13"/>
    </location>
</feature>
<feature type="transmembrane region" description="Helical" evidence="7">
    <location>
        <begin position="137"/>
        <end position="162"/>
    </location>
</feature>
<evidence type="ECO:0000256" key="6">
    <source>
        <dbReference type="ARBA" id="ARBA00023136"/>
    </source>
</evidence>
<evidence type="ECO:0000313" key="9">
    <source>
        <dbReference type="EMBL" id="QPM92267.1"/>
    </source>
</evidence>